<keyword evidence="6 7" id="KW-0961">Cell wall biogenesis/degradation</keyword>
<organism evidence="9 10">
    <name type="scientific">Sphingomonas telluris</name>
    <dbReference type="NCBI Taxonomy" id="2907998"/>
    <lineage>
        <taxon>Bacteria</taxon>
        <taxon>Pseudomonadati</taxon>
        <taxon>Pseudomonadota</taxon>
        <taxon>Alphaproteobacteria</taxon>
        <taxon>Sphingomonadales</taxon>
        <taxon>Sphingomonadaceae</taxon>
        <taxon>Sphingomonas</taxon>
    </lineage>
</organism>
<protein>
    <submittedName>
        <fullName evidence="9">L,D-transpeptidase family protein</fullName>
    </submittedName>
</protein>
<comment type="similarity">
    <text evidence="2">Belongs to the YkuD family.</text>
</comment>
<feature type="active site" description="Proton donor/acceptor" evidence="7">
    <location>
        <position position="155"/>
    </location>
</feature>
<dbReference type="PANTHER" id="PTHR41533">
    <property type="entry name" value="L,D-TRANSPEPTIDASE HI_1667-RELATED"/>
    <property type="match status" value="1"/>
</dbReference>
<dbReference type="CDD" id="cd16913">
    <property type="entry name" value="YkuD_like"/>
    <property type="match status" value="1"/>
</dbReference>
<keyword evidence="5 7" id="KW-0573">Peptidoglycan synthesis</keyword>
<keyword evidence="10" id="KW-1185">Reference proteome</keyword>
<keyword evidence="4 7" id="KW-0133">Cell shape</keyword>
<comment type="caution">
    <text evidence="9">The sequence shown here is derived from an EMBL/GenBank/DDBJ whole genome shotgun (WGS) entry which is preliminary data.</text>
</comment>
<evidence type="ECO:0000313" key="9">
    <source>
        <dbReference type="EMBL" id="MCH8615094.1"/>
    </source>
</evidence>
<evidence type="ECO:0000256" key="4">
    <source>
        <dbReference type="ARBA" id="ARBA00022960"/>
    </source>
</evidence>
<name>A0ABS9VKR7_9SPHN</name>
<evidence type="ECO:0000256" key="5">
    <source>
        <dbReference type="ARBA" id="ARBA00022984"/>
    </source>
</evidence>
<feature type="domain" description="L,D-TPase catalytic" evidence="8">
    <location>
        <begin position="19"/>
        <end position="195"/>
    </location>
</feature>
<sequence>MGATAAPPLASADIPSHGRFVLVDAASARLFMIENGQVVDSMKVIVGKPSTATPQIRSTIYYATLNPYWNVPVDLARTLIAPHVLQSGMSYLKDRGYEVVSGFKRDAEVLPPEDVDWHAVTDGTATVYVRQRPGPANSMGRMKFAFANDEGIFLHDTPRKDLFAQDQRDLSNGCVRLEDAPRFARWLLGHDAQASSDTPEQFLPLPGAVPIQITYLDKMLPVHIAALETGASN</sequence>
<accession>A0ABS9VKR7</accession>
<dbReference type="RefSeq" id="WP_241445787.1">
    <property type="nucleotide sequence ID" value="NZ_JAKZHW010000001.1"/>
</dbReference>
<dbReference type="PANTHER" id="PTHR41533:SF2">
    <property type="entry name" value="BLR7131 PROTEIN"/>
    <property type="match status" value="1"/>
</dbReference>
<evidence type="ECO:0000256" key="7">
    <source>
        <dbReference type="PROSITE-ProRule" id="PRU01373"/>
    </source>
</evidence>
<evidence type="ECO:0000256" key="2">
    <source>
        <dbReference type="ARBA" id="ARBA00005992"/>
    </source>
</evidence>
<proteinExistence type="inferred from homology"/>
<dbReference type="Gene3D" id="2.40.440.10">
    <property type="entry name" value="L,D-transpeptidase catalytic domain-like"/>
    <property type="match status" value="1"/>
</dbReference>
<dbReference type="InterPro" id="IPR038063">
    <property type="entry name" value="Transpep_catalytic_dom"/>
</dbReference>
<dbReference type="SUPFAM" id="SSF141523">
    <property type="entry name" value="L,D-transpeptidase catalytic domain-like"/>
    <property type="match status" value="1"/>
</dbReference>
<dbReference type="InterPro" id="IPR005490">
    <property type="entry name" value="LD_TPept_cat_dom"/>
</dbReference>
<evidence type="ECO:0000256" key="3">
    <source>
        <dbReference type="ARBA" id="ARBA00022679"/>
    </source>
</evidence>
<evidence type="ECO:0000256" key="6">
    <source>
        <dbReference type="ARBA" id="ARBA00023316"/>
    </source>
</evidence>
<evidence type="ECO:0000313" key="10">
    <source>
        <dbReference type="Proteomes" id="UP001203058"/>
    </source>
</evidence>
<evidence type="ECO:0000259" key="8">
    <source>
        <dbReference type="PROSITE" id="PS52029"/>
    </source>
</evidence>
<feature type="active site" description="Nucleophile" evidence="7">
    <location>
        <position position="174"/>
    </location>
</feature>
<keyword evidence="3" id="KW-0808">Transferase</keyword>
<gene>
    <name evidence="9" type="ORF">LZ016_03090</name>
</gene>
<reference evidence="9 10" key="1">
    <citation type="submission" date="2022-03" db="EMBL/GenBank/DDBJ databases">
        <authorList>
            <person name="Jo J.-H."/>
            <person name="Im W.-T."/>
        </authorList>
    </citation>
    <scope>NUCLEOTIDE SEQUENCE [LARGE SCALE GENOMIC DNA]</scope>
    <source>
        <strain evidence="9 10">SM33</strain>
    </source>
</reference>
<dbReference type="InterPro" id="IPR052905">
    <property type="entry name" value="LD-transpeptidase_YkuD-like"/>
</dbReference>
<dbReference type="Proteomes" id="UP001203058">
    <property type="component" value="Unassembled WGS sequence"/>
</dbReference>
<comment type="pathway">
    <text evidence="1 7">Cell wall biogenesis; peptidoglycan biosynthesis.</text>
</comment>
<dbReference type="Pfam" id="PF03734">
    <property type="entry name" value="YkuD"/>
    <property type="match status" value="1"/>
</dbReference>
<evidence type="ECO:0000256" key="1">
    <source>
        <dbReference type="ARBA" id="ARBA00004752"/>
    </source>
</evidence>
<dbReference type="EMBL" id="JAKZHW010000001">
    <property type="protein sequence ID" value="MCH8615094.1"/>
    <property type="molecule type" value="Genomic_DNA"/>
</dbReference>
<dbReference type="PROSITE" id="PS52029">
    <property type="entry name" value="LD_TPASE"/>
    <property type="match status" value="1"/>
</dbReference>